<name>A9IDJ4_BORPD</name>
<dbReference type="eggNOG" id="ENOG502ZFZ2">
    <property type="taxonomic scope" value="Bacteria"/>
</dbReference>
<evidence type="ECO:0000313" key="2">
    <source>
        <dbReference type="EMBL" id="CAP44850.1"/>
    </source>
</evidence>
<keyword evidence="1" id="KW-0812">Transmembrane</keyword>
<sequence>MHIDWQLVLSWLSTAIAGGWFASWLALRKDERAVQIEQVTKERAKWRDSIRVFAEATATAWEEHQVAPNPAKTAALRARLATSINPKDDEQDAKILSHFDDLFSGKDENLALFGRRLALLLKHDWERVKWECTPLYIKPFVRYTKKQRLWRDSKYRDA</sequence>
<keyword evidence="1" id="KW-0472">Membrane</keyword>
<dbReference type="KEGG" id="bpt:Bpet4499"/>
<dbReference type="EMBL" id="AM902716">
    <property type="protein sequence ID" value="CAP44850.1"/>
    <property type="molecule type" value="Genomic_DNA"/>
</dbReference>
<proteinExistence type="predicted"/>
<accession>A9IDJ4</accession>
<keyword evidence="3" id="KW-1185">Reference proteome</keyword>
<protein>
    <submittedName>
        <fullName evidence="2">Uncharacterized protein</fullName>
    </submittedName>
</protein>
<dbReference type="Proteomes" id="UP000001225">
    <property type="component" value="Chromosome"/>
</dbReference>
<evidence type="ECO:0000313" key="3">
    <source>
        <dbReference type="Proteomes" id="UP000001225"/>
    </source>
</evidence>
<dbReference type="AlphaFoldDB" id="A9IDJ4"/>
<gene>
    <name evidence="2" type="ordered locus">Bpet4499</name>
</gene>
<evidence type="ECO:0000256" key="1">
    <source>
        <dbReference type="SAM" id="Phobius"/>
    </source>
</evidence>
<reference evidence="2 3" key="1">
    <citation type="journal article" date="2008" name="BMC Genomics">
        <title>The missing link: Bordetella petrii is endowed with both the metabolic versatility of environmental bacteria and virulence traits of pathogenic Bordetellae.</title>
        <authorList>
            <person name="Gross R."/>
            <person name="Guzman C.A."/>
            <person name="Sebaihia M."/>
            <person name="Martins Dos Santos V.A."/>
            <person name="Pieper D.H."/>
            <person name="Koebnik R."/>
            <person name="Lechner M."/>
            <person name="Bartels D."/>
            <person name="Buhrmester J."/>
            <person name="Choudhuri J.V."/>
            <person name="Ebensen T."/>
            <person name="Gaigalat L."/>
            <person name="Herrmann S."/>
            <person name="Khachane A.N."/>
            <person name="Larisch C."/>
            <person name="Link S."/>
            <person name="Linke B."/>
            <person name="Meyer F."/>
            <person name="Mormann S."/>
            <person name="Nakunst D."/>
            <person name="Rueckert C."/>
            <person name="Schneiker-Bekel S."/>
            <person name="Schulze K."/>
            <person name="Vorhoelter F.J."/>
            <person name="Yevsa T."/>
            <person name="Engle J.T."/>
            <person name="Goldman W.E."/>
            <person name="Puehler A."/>
            <person name="Goebel U.B."/>
            <person name="Goesmann A."/>
            <person name="Bloecker H."/>
            <person name="Kaiser O."/>
            <person name="Martinez-Arias R."/>
        </authorList>
    </citation>
    <scope>NUCLEOTIDE SEQUENCE [LARGE SCALE GENOMIC DNA]</scope>
    <source>
        <strain evidence="3">ATCC BAA-461 / DSM 12804 / CCUG 43448 / CIP 107267 / Se-1111R</strain>
    </source>
</reference>
<organism evidence="2 3">
    <name type="scientific">Bordetella petrii (strain ATCC BAA-461 / DSM 12804 / CCUG 43448 / CIP 107267 / Se-1111R)</name>
    <dbReference type="NCBI Taxonomy" id="340100"/>
    <lineage>
        <taxon>Bacteria</taxon>
        <taxon>Pseudomonadati</taxon>
        <taxon>Pseudomonadota</taxon>
        <taxon>Betaproteobacteria</taxon>
        <taxon>Burkholderiales</taxon>
        <taxon>Alcaligenaceae</taxon>
        <taxon>Bordetella</taxon>
    </lineage>
</organism>
<keyword evidence="1" id="KW-1133">Transmembrane helix</keyword>
<feature type="transmembrane region" description="Helical" evidence="1">
    <location>
        <begin position="6"/>
        <end position="27"/>
    </location>
</feature>